<dbReference type="RefSeq" id="WP_020370411.1">
    <property type="nucleotide sequence ID" value="NZ_APJW01000003.1"/>
</dbReference>
<dbReference type="Proteomes" id="UP000016064">
    <property type="component" value="Unassembled WGS sequence"/>
</dbReference>
<feature type="region of interest" description="Disordered" evidence="1">
    <location>
        <begin position="369"/>
        <end position="430"/>
    </location>
</feature>
<proteinExistence type="predicted"/>
<comment type="caution">
    <text evidence="2">The sequence shown here is derived from an EMBL/GenBank/DDBJ whole genome shotgun (WGS) entry which is preliminary data.</text>
</comment>
<evidence type="ECO:0000256" key="1">
    <source>
        <dbReference type="SAM" id="MobiDB-lite"/>
    </source>
</evidence>
<organism evidence="2 3">
    <name type="scientific">Chlamydia ibidis 10-1398/6</name>
    <dbReference type="NCBI Taxonomy" id="1046581"/>
    <lineage>
        <taxon>Bacteria</taxon>
        <taxon>Pseudomonadati</taxon>
        <taxon>Chlamydiota</taxon>
        <taxon>Chlamydiia</taxon>
        <taxon>Chlamydiales</taxon>
        <taxon>Chlamydiaceae</taxon>
        <taxon>Chlamydia/Chlamydophila group</taxon>
        <taxon>Chlamydia</taxon>
    </lineage>
</organism>
<evidence type="ECO:0000313" key="3">
    <source>
        <dbReference type="Proteomes" id="UP000016064"/>
    </source>
</evidence>
<feature type="compositionally biased region" description="Polar residues" evidence="1">
    <location>
        <begin position="414"/>
        <end position="430"/>
    </location>
</feature>
<dbReference type="EMBL" id="APJW01000003">
    <property type="protein sequence ID" value="EQM62423.1"/>
    <property type="molecule type" value="Genomic_DNA"/>
</dbReference>
<sequence>MASPLSNRSSSPVPTSNPGSQEISMLEVKQLAQKIQESVQIPQHTESATCRCWNCNFSCGPEEKLKYFLGHYQRLVKIHGATCTAMSIILSGGDPKYPTETSRHLSYEKQCMNPMLCPEVLPRPKGKQAEKEQTISEFIHASLKNLSTPEALDLKSTKLILGIWNSGIKSIDAKLALNLWVVSGDSTVRPFCFNHLVHYIRSISCLQFVRGLEIKRIIPRDAHIYATEVMCTLACILNNPEASSAFITCLPTPNSSETIPVCSGTLVTKLIIMVLAARNKKSKEDMNKPDPFTKNPMFRSIVHAENNFRKNLLGWSQNLLDDGSCVTVIRDFLGVPYKNTSPWDPINICNLQYETTPYYYSSFTICDSPPPSSNTVQPLSRRKRSLSEEEQTSSDENRPSTSKQAREDLIRASKTPSLSSTLSRESTITTKVTETNLPEISKEHSQMIDEILRQLGPLPSGSYAEDQLLEDIIQSSSSRIKEEEQLTTRKTE</sequence>
<accession>A0ABP2XD77</accession>
<reference evidence="2 3" key="1">
    <citation type="submission" date="2013-07" db="EMBL/GenBank/DDBJ databases">
        <title>Isolation of a new Chlamydia species from the feral Sacred Ibis (Threskiornis aethiopicus): Chlamydia ibidis.</title>
        <authorList>
            <person name="Vorimore F."/>
            <person name="Hsia R.-C."/>
            <person name="Huot-Creasy H."/>
            <person name="Bastian S."/>
            <person name="Deruyter L."/>
            <person name="Passet A."/>
            <person name="Sachse K."/>
            <person name="Bavoil P."/>
            <person name="Myers G."/>
            <person name="Laroucau K."/>
        </authorList>
    </citation>
    <scope>NUCLEOTIDE SEQUENCE [LARGE SCALE GENOMIC DNA]</scope>
    <source>
        <strain evidence="2 3">10-1398/6</strain>
    </source>
</reference>
<protein>
    <recommendedName>
        <fullName evidence="4">Inner membrane protein</fullName>
    </recommendedName>
</protein>
<keyword evidence="3" id="KW-1185">Reference proteome</keyword>
<evidence type="ECO:0000313" key="2">
    <source>
        <dbReference type="EMBL" id="EQM62423.1"/>
    </source>
</evidence>
<name>A0ABP2XD77_9CHLA</name>
<feature type="region of interest" description="Disordered" evidence="1">
    <location>
        <begin position="1"/>
        <end position="21"/>
    </location>
</feature>
<evidence type="ECO:0008006" key="4">
    <source>
        <dbReference type="Google" id="ProtNLM"/>
    </source>
</evidence>
<gene>
    <name evidence="2" type="ORF">H359_0793</name>
</gene>